<proteinExistence type="predicted"/>
<accession>A0AAW2Z0B7</accession>
<dbReference type="AlphaFoldDB" id="A0AAW2Z0B7"/>
<sequence length="496" mass="57985">MEYKNVQHTTKQPPANFHYANTPSIMAPPVCVRQDVYQDQEGVPIEQIEDISQMSFRFHGKLLLDYYYNIISQGIQAVPRSHLEHLMNTHHCYDHPQLYTFVPLTPMMESVLILLECVELVCLQRISKKKVAEQLFKIIRERINKRFDECTDSFELSCSMLFISEFLLGSGLHRNGRAYLSVGRIFFEENANSQDQYIRIMGHFLGLVDFCYCEDLLAQMKKFGSLILSWNVGPDTNLEQSNPRQYNNDVEYISSVLDNLDKMERQTKRFFYENSASHKNPQTNVYEESDQEVYKLSSQISQQDLQYGIVIVGLRLKVYLQQCQNNTTWTSQSMNEMKHCADKISHMTQSPWFDTCGICVIEPIVCMVKAHLHDPDTSLWLLNVDSRALHSLDLRFDIVTKMYTSLQVDLSDRIMLRQQHVQQQQQQIQQMQQVQQQLPNNLIKFLATDRDYNQPSIEDDSMHRFNFNNNNNNDALFVNANNNHVVERHENTHSVL</sequence>
<gene>
    <name evidence="1" type="ORF">AKO1_014369</name>
</gene>
<protein>
    <submittedName>
        <fullName evidence="1">Uncharacterized protein</fullName>
    </submittedName>
</protein>
<dbReference type="Proteomes" id="UP001431209">
    <property type="component" value="Unassembled WGS sequence"/>
</dbReference>
<reference evidence="1 2" key="1">
    <citation type="submission" date="2024-03" db="EMBL/GenBank/DDBJ databases">
        <title>The Acrasis kona genome and developmental transcriptomes reveal deep origins of eukaryotic multicellular pathways.</title>
        <authorList>
            <person name="Sheikh S."/>
            <person name="Fu C.-J."/>
            <person name="Brown M.W."/>
            <person name="Baldauf S.L."/>
        </authorList>
    </citation>
    <scope>NUCLEOTIDE SEQUENCE [LARGE SCALE GENOMIC DNA]</scope>
    <source>
        <strain evidence="1 2">ATCC MYA-3509</strain>
    </source>
</reference>
<name>A0AAW2Z0B7_9EUKA</name>
<comment type="caution">
    <text evidence="1">The sequence shown here is derived from an EMBL/GenBank/DDBJ whole genome shotgun (WGS) entry which is preliminary data.</text>
</comment>
<keyword evidence="2" id="KW-1185">Reference proteome</keyword>
<organism evidence="1 2">
    <name type="scientific">Acrasis kona</name>
    <dbReference type="NCBI Taxonomy" id="1008807"/>
    <lineage>
        <taxon>Eukaryota</taxon>
        <taxon>Discoba</taxon>
        <taxon>Heterolobosea</taxon>
        <taxon>Tetramitia</taxon>
        <taxon>Eutetramitia</taxon>
        <taxon>Acrasidae</taxon>
        <taxon>Acrasis</taxon>
    </lineage>
</organism>
<dbReference type="EMBL" id="JAOPGA020000883">
    <property type="protein sequence ID" value="KAL0482689.1"/>
    <property type="molecule type" value="Genomic_DNA"/>
</dbReference>
<evidence type="ECO:0000313" key="1">
    <source>
        <dbReference type="EMBL" id="KAL0482689.1"/>
    </source>
</evidence>
<evidence type="ECO:0000313" key="2">
    <source>
        <dbReference type="Proteomes" id="UP001431209"/>
    </source>
</evidence>